<dbReference type="RefSeq" id="WP_270147326.1">
    <property type="nucleotide sequence ID" value="NZ_CP115450.1"/>
</dbReference>
<evidence type="ECO:0000256" key="2">
    <source>
        <dbReference type="ARBA" id="ARBA00023315"/>
    </source>
</evidence>
<dbReference type="Pfam" id="PF08541">
    <property type="entry name" value="ACP_syn_III_C"/>
    <property type="match status" value="1"/>
</dbReference>
<keyword evidence="1" id="KW-0808">Transferase</keyword>
<evidence type="ECO:0000313" key="4">
    <source>
        <dbReference type="EMBL" id="WBP89162.1"/>
    </source>
</evidence>
<evidence type="ECO:0000259" key="3">
    <source>
        <dbReference type="Pfam" id="PF08541"/>
    </source>
</evidence>
<proteinExistence type="predicted"/>
<gene>
    <name evidence="4" type="ORF">O1G21_27180</name>
</gene>
<dbReference type="Gene3D" id="3.40.47.10">
    <property type="match status" value="2"/>
</dbReference>
<dbReference type="InterPro" id="IPR013747">
    <property type="entry name" value="ACP_syn_III_C"/>
</dbReference>
<feature type="domain" description="Beta-ketoacyl-[acyl-carrier-protein] synthase III C-terminal" evidence="3">
    <location>
        <begin position="245"/>
        <end position="336"/>
    </location>
</feature>
<evidence type="ECO:0000313" key="5">
    <source>
        <dbReference type="Proteomes" id="UP001212821"/>
    </source>
</evidence>
<name>A0ABY7Q8V1_9ACTN</name>
<dbReference type="PANTHER" id="PTHR34069">
    <property type="entry name" value="3-OXOACYL-[ACYL-CARRIER-PROTEIN] SYNTHASE 3"/>
    <property type="match status" value="1"/>
</dbReference>
<evidence type="ECO:0000256" key="1">
    <source>
        <dbReference type="ARBA" id="ARBA00022679"/>
    </source>
</evidence>
<dbReference type="CDD" id="cd00827">
    <property type="entry name" value="init_cond_enzymes"/>
    <property type="match status" value="1"/>
</dbReference>
<keyword evidence="2" id="KW-0012">Acyltransferase</keyword>
<sequence>MLVNDIYLDSLGVRLGRRLDLAEAAADGRYAASEHIANGLLGVTVSEDDHAPDLAVAAVRQALERSEADPADVRLLLHASAYFQGQDMWTPSSYIQHHTIGGGAPAVEVDQKSNGGLAALSLASTFLAACEDTAAVLITTGERFCLPGFDRFRTESGTVMADGGTAMLLTRRPGFARVVSCVLTSDSSLEGMYRGRTLKDAPAAGDKPLNMRGRKADFMRRHLSDLEEISLRVADGISGCLQQALAEAKCEADDIRRFVMPNNGQTVRWWGMLAEMGVERERTTWEFGRQISHLGSGDQAAALDHLLRTGQLAAGDRVLLAGAGYGFNWGAAVLEILNVPDWAAADAS</sequence>
<dbReference type="SUPFAM" id="SSF53901">
    <property type="entry name" value="Thiolase-like"/>
    <property type="match status" value="1"/>
</dbReference>
<organism evidence="4 5">
    <name type="scientific">Kitasatospora cathayae</name>
    <dbReference type="NCBI Taxonomy" id="3004092"/>
    <lineage>
        <taxon>Bacteria</taxon>
        <taxon>Bacillati</taxon>
        <taxon>Actinomycetota</taxon>
        <taxon>Actinomycetes</taxon>
        <taxon>Kitasatosporales</taxon>
        <taxon>Streptomycetaceae</taxon>
        <taxon>Kitasatospora</taxon>
    </lineage>
</organism>
<accession>A0ABY7Q8V1</accession>
<dbReference type="InterPro" id="IPR016039">
    <property type="entry name" value="Thiolase-like"/>
</dbReference>
<reference evidence="5" key="1">
    <citation type="submission" date="2022-12" db="EMBL/GenBank/DDBJ databases">
        <authorList>
            <person name="Mo P."/>
        </authorList>
    </citation>
    <scope>NUCLEOTIDE SEQUENCE [LARGE SCALE GENOMIC DNA]</scope>
    <source>
        <strain evidence="5">HUAS 3-15</strain>
    </source>
</reference>
<dbReference type="PANTHER" id="PTHR34069:SF2">
    <property type="entry name" value="BETA-KETOACYL-[ACYL-CARRIER-PROTEIN] SYNTHASE III"/>
    <property type="match status" value="1"/>
</dbReference>
<protein>
    <submittedName>
        <fullName evidence="4">Ketoacyl-ACP synthase III family protein</fullName>
    </submittedName>
</protein>
<dbReference type="Proteomes" id="UP001212821">
    <property type="component" value="Chromosome"/>
</dbReference>
<keyword evidence="5" id="KW-1185">Reference proteome</keyword>
<dbReference type="EMBL" id="CP115450">
    <property type="protein sequence ID" value="WBP89162.1"/>
    <property type="molecule type" value="Genomic_DNA"/>
</dbReference>